<organism evidence="3 4">
    <name type="scientific">Bradyrhizobium macuxiense</name>
    <dbReference type="NCBI Taxonomy" id="1755647"/>
    <lineage>
        <taxon>Bacteria</taxon>
        <taxon>Pseudomonadati</taxon>
        <taxon>Pseudomonadota</taxon>
        <taxon>Alphaproteobacteria</taxon>
        <taxon>Hyphomicrobiales</taxon>
        <taxon>Nitrobacteraceae</taxon>
        <taxon>Bradyrhizobium</taxon>
    </lineage>
</organism>
<keyword evidence="4" id="KW-1185">Reference proteome</keyword>
<dbReference type="EMBL" id="VITY01000006">
    <property type="protein sequence ID" value="TWB98444.1"/>
    <property type="molecule type" value="Genomic_DNA"/>
</dbReference>
<dbReference type="Proteomes" id="UP000321304">
    <property type="component" value="Unassembled WGS sequence"/>
</dbReference>
<feature type="compositionally biased region" description="Low complexity" evidence="1">
    <location>
        <begin position="46"/>
        <end position="56"/>
    </location>
</feature>
<evidence type="ECO:0000256" key="2">
    <source>
        <dbReference type="SAM" id="SignalP"/>
    </source>
</evidence>
<comment type="caution">
    <text evidence="3">The sequence shown here is derived from an EMBL/GenBank/DDBJ whole genome shotgun (WGS) entry which is preliminary data.</text>
</comment>
<evidence type="ECO:0000256" key="1">
    <source>
        <dbReference type="SAM" id="MobiDB-lite"/>
    </source>
</evidence>
<feature type="compositionally biased region" description="Pro residues" evidence="1">
    <location>
        <begin position="30"/>
        <end position="45"/>
    </location>
</feature>
<name>A0A560LVM7_9BRAD</name>
<sequence length="126" mass="12664">MRINRTRAHRTLALSCVLMLAPIVAEAQAPPTPATPPAQTAPPAPQRAAANCAPQQPSHPGVAAPEGTTTGQAAQPLADKLAKSDGVLCPPAGVDPEMRAPTPQGGNTPVIPPPGSPGGDQSIRPK</sequence>
<reference evidence="3 4" key="1">
    <citation type="submission" date="2019-06" db="EMBL/GenBank/DDBJ databases">
        <title>Genomic Encyclopedia of Type Strains, Phase IV (KMG-V): Genome sequencing to study the core and pangenomes of soil and plant-associated prokaryotes.</title>
        <authorList>
            <person name="Whitman W."/>
        </authorList>
    </citation>
    <scope>NUCLEOTIDE SEQUENCE [LARGE SCALE GENOMIC DNA]</scope>
    <source>
        <strain evidence="3 4">BR 10355</strain>
    </source>
</reference>
<dbReference type="AlphaFoldDB" id="A0A560LVM7"/>
<keyword evidence="2" id="KW-0732">Signal</keyword>
<evidence type="ECO:0000313" key="3">
    <source>
        <dbReference type="EMBL" id="TWB98444.1"/>
    </source>
</evidence>
<proteinExistence type="predicted"/>
<evidence type="ECO:0000313" key="4">
    <source>
        <dbReference type="Proteomes" id="UP000321304"/>
    </source>
</evidence>
<feature type="chain" id="PRO_5022085150" evidence="2">
    <location>
        <begin position="28"/>
        <end position="126"/>
    </location>
</feature>
<gene>
    <name evidence="3" type="ORF">FBZ93_106404</name>
</gene>
<feature type="signal peptide" evidence="2">
    <location>
        <begin position="1"/>
        <end position="27"/>
    </location>
</feature>
<dbReference type="RefSeq" id="WP_167529101.1">
    <property type="nucleotide sequence ID" value="NZ_VITY01000006.1"/>
</dbReference>
<protein>
    <submittedName>
        <fullName evidence="3">Uncharacterized protein</fullName>
    </submittedName>
</protein>
<accession>A0A560LVM7</accession>
<feature type="region of interest" description="Disordered" evidence="1">
    <location>
        <begin position="28"/>
        <end position="126"/>
    </location>
</feature>